<feature type="compositionally biased region" description="Basic and acidic residues" evidence="1">
    <location>
        <begin position="168"/>
        <end position="179"/>
    </location>
</feature>
<keyword evidence="3" id="KW-1185">Reference proteome</keyword>
<comment type="caution">
    <text evidence="2">The sequence shown here is derived from an EMBL/GenBank/DDBJ whole genome shotgun (WGS) entry which is preliminary data.</text>
</comment>
<name>A0ABQ9GF75_9NEOP</name>
<evidence type="ECO:0000256" key="1">
    <source>
        <dbReference type="SAM" id="MobiDB-lite"/>
    </source>
</evidence>
<accession>A0ABQ9GF75</accession>
<dbReference type="Proteomes" id="UP001159363">
    <property type="component" value="Chromosome 11"/>
</dbReference>
<sequence>MCLGRDTCKCRVHVGEGVVTVCCSCAMSPTPPLPVTEDTPPDMLAGSMDLQVVLPSGKSVKMSVERSTPMMDLLVQVTTANKIAPGSHVLQALGERGVLPYKPSTPIGTLDTWTIQVIPKSRLGSASSKKAPLKPSNQQPFEQTFRLQVSTPLVLAPDLGGSFNTEVSRADEGEMRREWSNVGMQELGKRGDPRENPPTSGIVRDDSNLRKSGVTRSGIEPGSP</sequence>
<dbReference type="PANTHER" id="PTHR21557:SF2">
    <property type="entry name" value="CORDON-BLEU PROTEIN-LIKE 1"/>
    <property type="match status" value="1"/>
</dbReference>
<dbReference type="InterPro" id="IPR039895">
    <property type="entry name" value="COBL-like"/>
</dbReference>
<evidence type="ECO:0000313" key="2">
    <source>
        <dbReference type="EMBL" id="KAJ8871045.1"/>
    </source>
</evidence>
<reference evidence="2 3" key="1">
    <citation type="submission" date="2023-02" db="EMBL/GenBank/DDBJ databases">
        <title>LHISI_Scaffold_Assembly.</title>
        <authorList>
            <person name="Stuart O.P."/>
            <person name="Cleave R."/>
            <person name="Magrath M.J.L."/>
            <person name="Mikheyev A.S."/>
        </authorList>
    </citation>
    <scope>NUCLEOTIDE SEQUENCE [LARGE SCALE GENOMIC DNA]</scope>
    <source>
        <strain evidence="2">Daus_M_001</strain>
        <tissue evidence="2">Leg muscle</tissue>
    </source>
</reference>
<dbReference type="PANTHER" id="PTHR21557">
    <property type="entry name" value="CORDON-BLEU"/>
    <property type="match status" value="1"/>
</dbReference>
<organism evidence="2 3">
    <name type="scientific">Dryococelus australis</name>
    <dbReference type="NCBI Taxonomy" id="614101"/>
    <lineage>
        <taxon>Eukaryota</taxon>
        <taxon>Metazoa</taxon>
        <taxon>Ecdysozoa</taxon>
        <taxon>Arthropoda</taxon>
        <taxon>Hexapoda</taxon>
        <taxon>Insecta</taxon>
        <taxon>Pterygota</taxon>
        <taxon>Neoptera</taxon>
        <taxon>Polyneoptera</taxon>
        <taxon>Phasmatodea</taxon>
        <taxon>Verophasmatodea</taxon>
        <taxon>Anareolatae</taxon>
        <taxon>Phasmatidae</taxon>
        <taxon>Eurycanthinae</taxon>
        <taxon>Dryococelus</taxon>
    </lineage>
</organism>
<protein>
    <submittedName>
        <fullName evidence="2">Uncharacterized protein</fullName>
    </submittedName>
</protein>
<feature type="region of interest" description="Disordered" evidence="1">
    <location>
        <begin position="158"/>
        <end position="224"/>
    </location>
</feature>
<dbReference type="EMBL" id="JARBHB010000012">
    <property type="protein sequence ID" value="KAJ8871045.1"/>
    <property type="molecule type" value="Genomic_DNA"/>
</dbReference>
<evidence type="ECO:0000313" key="3">
    <source>
        <dbReference type="Proteomes" id="UP001159363"/>
    </source>
</evidence>
<proteinExistence type="predicted"/>
<gene>
    <name evidence="2" type="ORF">PR048_027349</name>
</gene>